<evidence type="ECO:0000313" key="2">
    <source>
        <dbReference type="Proteomes" id="UP001652625"/>
    </source>
</evidence>
<feature type="signal peptide" evidence="1">
    <location>
        <begin position="1"/>
        <end position="19"/>
    </location>
</feature>
<feature type="chain" id="PRO_5046651421" evidence="1">
    <location>
        <begin position="20"/>
        <end position="420"/>
    </location>
</feature>
<protein>
    <submittedName>
        <fullName evidence="3">Uncharacterized protein LOC136071909</fullName>
    </submittedName>
</protein>
<dbReference type="RefSeq" id="XP_065653781.1">
    <property type="nucleotide sequence ID" value="XM_065797709.1"/>
</dbReference>
<accession>A0ABM4BX30</accession>
<keyword evidence="1" id="KW-0732">Signal</keyword>
<gene>
    <name evidence="3" type="primary">LOC136071909</name>
</gene>
<dbReference type="GeneID" id="136071909"/>
<evidence type="ECO:0000256" key="1">
    <source>
        <dbReference type="SAM" id="SignalP"/>
    </source>
</evidence>
<dbReference type="Proteomes" id="UP001652625">
    <property type="component" value="Chromosome 05"/>
</dbReference>
<sequence length="420" mass="46923">MKSIIFIFASLLLVNTALADGLVKIPKVCEDVLPADTCNKLRGIATKFHEQVDIVNQAVVDAFNHHITKTAEVLAYVKEYLVDNAKDFVCKEVLPEDSCKKIGDFVTAAHLQVSEVSRAVREAIVNGAQNATDLFNNAISYLTTLVSCENVFDVKTCDILDRAVKSFHENKNMIKDAIALAIKNNLKQTKEILQYVKDYLVSKATDFTCNSVITQDFCDKIFSIGKNLKLTTNAIQQAVLDAVVNGAVKAQDIFHQTLGFLLNDVKNLTCKDLVDSNICIKVDEYAKKLHMSVKDTTQAIKEAIIEGASNAKDLYDKSVEFLKAQFSCVRVFQQTFCDKVQKLADKFTVPLVQVNNFIRNAVANGISNAIDLYKLIVKFILERWNNNNGDNLYKRSIDQDEVTAKIIEAVEMYMDATNSF</sequence>
<organism evidence="2 3">
    <name type="scientific">Hydra vulgaris</name>
    <name type="common">Hydra</name>
    <name type="synonym">Hydra attenuata</name>
    <dbReference type="NCBI Taxonomy" id="6087"/>
    <lineage>
        <taxon>Eukaryota</taxon>
        <taxon>Metazoa</taxon>
        <taxon>Cnidaria</taxon>
        <taxon>Hydrozoa</taxon>
        <taxon>Hydroidolina</taxon>
        <taxon>Anthoathecata</taxon>
        <taxon>Aplanulata</taxon>
        <taxon>Hydridae</taxon>
        <taxon>Hydra</taxon>
    </lineage>
</organism>
<proteinExistence type="predicted"/>
<name>A0ABM4BX30_HYDVU</name>
<keyword evidence="2" id="KW-1185">Reference proteome</keyword>
<reference evidence="3" key="1">
    <citation type="submission" date="2025-08" db="UniProtKB">
        <authorList>
            <consortium name="RefSeq"/>
        </authorList>
    </citation>
    <scope>IDENTIFICATION</scope>
</reference>
<evidence type="ECO:0000313" key="3">
    <source>
        <dbReference type="RefSeq" id="XP_065653781.1"/>
    </source>
</evidence>